<evidence type="ECO:0000256" key="1">
    <source>
        <dbReference type="ARBA" id="ARBA00023186"/>
    </source>
</evidence>
<dbReference type="RefSeq" id="WP_097155907.1">
    <property type="nucleotide sequence ID" value="NZ_OBEL01000009.1"/>
</dbReference>
<dbReference type="InterPro" id="IPR036411">
    <property type="entry name" value="TorD-like_sf"/>
</dbReference>
<keyword evidence="1" id="KW-0143">Chaperone</keyword>
<dbReference type="OrthoDB" id="7926125at2"/>
<organism evidence="2 3">
    <name type="scientific">Cohaesibacter gelatinilyticus</name>
    <dbReference type="NCBI Taxonomy" id="372072"/>
    <lineage>
        <taxon>Bacteria</taxon>
        <taxon>Pseudomonadati</taxon>
        <taxon>Pseudomonadota</taxon>
        <taxon>Alphaproteobacteria</taxon>
        <taxon>Hyphomicrobiales</taxon>
        <taxon>Cohaesibacteraceae</taxon>
    </lineage>
</organism>
<dbReference type="Proteomes" id="UP000219439">
    <property type="component" value="Unassembled WGS sequence"/>
</dbReference>
<evidence type="ECO:0000313" key="2">
    <source>
        <dbReference type="EMBL" id="SNZ21530.1"/>
    </source>
</evidence>
<dbReference type="PANTHER" id="PTHR34227">
    <property type="entry name" value="CHAPERONE PROTEIN YCDY"/>
    <property type="match status" value="1"/>
</dbReference>
<proteinExistence type="predicted"/>
<dbReference type="EMBL" id="OBEL01000009">
    <property type="protein sequence ID" value="SNZ21530.1"/>
    <property type="molecule type" value="Genomic_DNA"/>
</dbReference>
<gene>
    <name evidence="2" type="ORF">SAMN06265368_4652</name>
</gene>
<evidence type="ECO:0000313" key="3">
    <source>
        <dbReference type="Proteomes" id="UP000219439"/>
    </source>
</evidence>
<reference evidence="2 3" key="1">
    <citation type="submission" date="2017-09" db="EMBL/GenBank/DDBJ databases">
        <authorList>
            <person name="Ehlers B."/>
            <person name="Leendertz F.H."/>
        </authorList>
    </citation>
    <scope>NUCLEOTIDE SEQUENCE [LARGE SCALE GENOMIC DNA]</scope>
    <source>
        <strain evidence="2 3">DSM 18289</strain>
    </source>
</reference>
<sequence length="204" mass="22749">MEKIPVPTASEKSEIYLLFSELFARELTVENIENLANLINEGVLKLAKMPLMRPMIDAISLMAENPKETERELAAVYAFLFLGVGGRNSVPPYESAYGSSEGRLCQEPFSAMQRELEQLDMHIVQDFPEPPDHISIELEVASILAARQDQPKHFEAFLEARLKGWIGEFATRCARSDRHGFYAALAGAVAGFVELDLNQFSEAA</sequence>
<name>A0A285PIG8_9HYPH</name>
<protein>
    <submittedName>
        <fullName evidence="2">Tat proofreading chaperone TorD</fullName>
    </submittedName>
</protein>
<dbReference type="SUPFAM" id="SSF89155">
    <property type="entry name" value="TorD-like"/>
    <property type="match status" value="1"/>
</dbReference>
<dbReference type="InterPro" id="IPR050289">
    <property type="entry name" value="TorD/DmsD_chaperones"/>
</dbReference>
<dbReference type="AlphaFoldDB" id="A0A285PIG8"/>
<keyword evidence="3" id="KW-1185">Reference proteome</keyword>
<dbReference type="Pfam" id="PF02613">
    <property type="entry name" value="Nitrate_red_del"/>
    <property type="match status" value="1"/>
</dbReference>
<dbReference type="Gene3D" id="1.10.3480.10">
    <property type="entry name" value="TorD-like"/>
    <property type="match status" value="1"/>
</dbReference>
<dbReference type="PANTHER" id="PTHR34227:SF11">
    <property type="entry name" value="CHAPERONE PROTEIN TORD"/>
    <property type="match status" value="1"/>
</dbReference>
<dbReference type="InterPro" id="IPR020945">
    <property type="entry name" value="DMSO/NO3_reduct_chaperone"/>
</dbReference>
<accession>A0A285PIG8</accession>